<dbReference type="eggNOG" id="COG1231">
    <property type="taxonomic scope" value="Bacteria"/>
</dbReference>
<dbReference type="SUPFAM" id="SSF51905">
    <property type="entry name" value="FAD/NAD(P)-binding domain"/>
    <property type="match status" value="1"/>
</dbReference>
<name>A7NKD5_ROSCS</name>
<evidence type="ECO:0000313" key="2">
    <source>
        <dbReference type="EMBL" id="ABU57955.1"/>
    </source>
</evidence>
<dbReference type="RefSeq" id="WP_012120380.1">
    <property type="nucleotide sequence ID" value="NC_009767.1"/>
</dbReference>
<sequence>MAQELSTSEYLDSIHRGIAAVAGPPHRPKRVVIVGAGVAGLVAGYELLRAGHDPLILEARNRVGGRICTLREPFTEGLYGEAGAMRIPRAHTLTMAYIERFGLPTVDFIMDSMQTYVHIGGVKRRRAEAHADPDALGFETTAAEKGRLAGDVWADTIRPLVEQVERDGQAGWEQIYATYDEYSVREFLELQGWSEGLIEMFGLLNNQEALMNSSFLELFREEAGNYYTNMCQIAGGMDRFVHAFLPALDARIRYGARVIALDQTPEHAIVHYQTMSGRFQVTADDAIITVPFPVLRHIETLKPFSRAKQRAIRQLHYDAAAKIFFQCRRRFWETDDGIDGGGTVTDLPIRNLYYTDWGAETGRGVLLASYTWAEDAQRWGSLSPRDRIEQALENVAVIHPQIIEEFEVGASYMWHDDEFAGGAFALFEPGQQTLLHDAIVKPEGRFHFADEHASLYHAWIQGAVDSGLRAAMAVHRAA</sequence>
<organism evidence="2 3">
    <name type="scientific">Roseiflexus castenholzii (strain DSM 13941 / HLO8)</name>
    <dbReference type="NCBI Taxonomy" id="383372"/>
    <lineage>
        <taxon>Bacteria</taxon>
        <taxon>Bacillati</taxon>
        <taxon>Chloroflexota</taxon>
        <taxon>Chloroflexia</taxon>
        <taxon>Chloroflexales</taxon>
        <taxon>Roseiflexineae</taxon>
        <taxon>Roseiflexaceae</taxon>
        <taxon>Roseiflexus</taxon>
    </lineage>
</organism>
<dbReference type="OrthoDB" id="25353at2"/>
<reference evidence="2 3" key="1">
    <citation type="submission" date="2007-08" db="EMBL/GenBank/DDBJ databases">
        <title>Complete sequence of Roseiflexus castenholzii DSM 13941.</title>
        <authorList>
            <consortium name="US DOE Joint Genome Institute"/>
            <person name="Copeland A."/>
            <person name="Lucas S."/>
            <person name="Lapidus A."/>
            <person name="Barry K."/>
            <person name="Glavina del Rio T."/>
            <person name="Dalin E."/>
            <person name="Tice H."/>
            <person name="Pitluck S."/>
            <person name="Thompson L.S."/>
            <person name="Brettin T."/>
            <person name="Bruce D."/>
            <person name="Detter J.C."/>
            <person name="Han C."/>
            <person name="Tapia R."/>
            <person name="Schmutz J."/>
            <person name="Larimer F."/>
            <person name="Land M."/>
            <person name="Hauser L."/>
            <person name="Kyrpides N."/>
            <person name="Mikhailova N."/>
            <person name="Bryant D.A."/>
            <person name="Hanada S."/>
            <person name="Tsukatani Y."/>
            <person name="Richardson P."/>
        </authorList>
    </citation>
    <scope>NUCLEOTIDE SEQUENCE [LARGE SCALE GENOMIC DNA]</scope>
    <source>
        <strain evidence="3">DSM 13941 / HLO8</strain>
    </source>
</reference>
<accession>A7NKD5</accession>
<dbReference type="GO" id="GO:0009063">
    <property type="term" value="P:amino acid catabolic process"/>
    <property type="evidence" value="ECO:0007669"/>
    <property type="project" value="TreeGrafter"/>
</dbReference>
<dbReference type="AlphaFoldDB" id="A7NKD5"/>
<dbReference type="Pfam" id="PF01593">
    <property type="entry name" value="Amino_oxidase"/>
    <property type="match status" value="1"/>
</dbReference>
<dbReference type="InterPro" id="IPR036188">
    <property type="entry name" value="FAD/NAD-bd_sf"/>
</dbReference>
<evidence type="ECO:0000313" key="3">
    <source>
        <dbReference type="Proteomes" id="UP000000263"/>
    </source>
</evidence>
<keyword evidence="3" id="KW-1185">Reference proteome</keyword>
<dbReference type="InterPro" id="IPR050281">
    <property type="entry name" value="Flavin_monoamine_oxidase"/>
</dbReference>
<dbReference type="GO" id="GO:0001716">
    <property type="term" value="F:L-amino-acid oxidase activity"/>
    <property type="evidence" value="ECO:0007669"/>
    <property type="project" value="TreeGrafter"/>
</dbReference>
<evidence type="ECO:0000259" key="1">
    <source>
        <dbReference type="Pfam" id="PF01593"/>
    </source>
</evidence>
<dbReference type="EMBL" id="CP000804">
    <property type="protein sequence ID" value="ABU57955.1"/>
    <property type="molecule type" value="Genomic_DNA"/>
</dbReference>
<dbReference type="SUPFAM" id="SSF54373">
    <property type="entry name" value="FAD-linked reductases, C-terminal domain"/>
    <property type="match status" value="1"/>
</dbReference>
<dbReference type="Gene3D" id="1.20.1440.240">
    <property type="match status" value="1"/>
</dbReference>
<protein>
    <submittedName>
        <fullName evidence="2">Amine oxidase</fullName>
    </submittedName>
</protein>
<dbReference type="Gene3D" id="3.50.50.60">
    <property type="entry name" value="FAD/NAD(P)-binding domain"/>
    <property type="match status" value="1"/>
</dbReference>
<dbReference type="PANTHER" id="PTHR10742">
    <property type="entry name" value="FLAVIN MONOAMINE OXIDASE"/>
    <property type="match status" value="1"/>
</dbReference>
<dbReference type="KEGG" id="rca:Rcas_1864"/>
<dbReference type="Gene3D" id="3.90.660.10">
    <property type="match status" value="1"/>
</dbReference>
<dbReference type="InterPro" id="IPR002937">
    <property type="entry name" value="Amino_oxidase"/>
</dbReference>
<dbReference type="HOGENOM" id="CLU_004498_8_3_0"/>
<feature type="domain" description="Amine oxidase" evidence="1">
    <location>
        <begin position="38"/>
        <end position="474"/>
    </location>
</feature>
<dbReference type="Proteomes" id="UP000000263">
    <property type="component" value="Chromosome"/>
</dbReference>
<proteinExistence type="predicted"/>
<gene>
    <name evidence="2" type="ordered locus">Rcas_1864</name>
</gene>
<dbReference type="PANTHER" id="PTHR10742:SF342">
    <property type="entry name" value="AMINE OXIDASE"/>
    <property type="match status" value="1"/>
</dbReference>
<dbReference type="STRING" id="383372.Rcas_1864"/>